<dbReference type="InterPro" id="IPR001647">
    <property type="entry name" value="HTH_TetR"/>
</dbReference>
<evidence type="ECO:0000256" key="3">
    <source>
        <dbReference type="ARBA" id="ARBA00023125"/>
    </source>
</evidence>
<keyword evidence="2" id="KW-0805">Transcription regulation</keyword>
<dbReference type="PANTHER" id="PTHR30055">
    <property type="entry name" value="HTH-TYPE TRANSCRIPTIONAL REGULATOR RUTR"/>
    <property type="match status" value="1"/>
</dbReference>
<feature type="DNA-binding region" description="H-T-H motif" evidence="5">
    <location>
        <begin position="36"/>
        <end position="55"/>
    </location>
</feature>
<dbReference type="SUPFAM" id="SSF46689">
    <property type="entry name" value="Homeodomain-like"/>
    <property type="match status" value="1"/>
</dbReference>
<feature type="domain" description="HTH tetR-type" evidence="6">
    <location>
        <begin position="13"/>
        <end position="73"/>
    </location>
</feature>
<dbReference type="PROSITE" id="PS50977">
    <property type="entry name" value="HTH_TETR_2"/>
    <property type="match status" value="1"/>
</dbReference>
<dbReference type="Gene3D" id="1.10.357.10">
    <property type="entry name" value="Tetracycline Repressor, domain 2"/>
    <property type="match status" value="1"/>
</dbReference>
<evidence type="ECO:0000256" key="5">
    <source>
        <dbReference type="PROSITE-ProRule" id="PRU00335"/>
    </source>
</evidence>
<keyword evidence="8" id="KW-1185">Reference proteome</keyword>
<reference evidence="8" key="1">
    <citation type="submission" date="2018-05" db="EMBL/GenBank/DDBJ databases">
        <title>Zavarzinia sp. HR-AS.</title>
        <authorList>
            <person name="Lee Y."/>
            <person name="Jeon C.O."/>
        </authorList>
    </citation>
    <scope>NUCLEOTIDE SEQUENCE [LARGE SCALE GENOMIC DNA]</scope>
    <source>
        <strain evidence="8">DSM 1231</strain>
    </source>
</reference>
<evidence type="ECO:0000256" key="1">
    <source>
        <dbReference type="ARBA" id="ARBA00022491"/>
    </source>
</evidence>
<keyword evidence="4" id="KW-0804">Transcription</keyword>
<dbReference type="InterPro" id="IPR009057">
    <property type="entry name" value="Homeodomain-like_sf"/>
</dbReference>
<dbReference type="EMBL" id="QGLF01000003">
    <property type="protein sequence ID" value="PWR20761.1"/>
    <property type="molecule type" value="Genomic_DNA"/>
</dbReference>
<dbReference type="OrthoDB" id="9808189at2"/>
<evidence type="ECO:0000256" key="4">
    <source>
        <dbReference type="ARBA" id="ARBA00023163"/>
    </source>
</evidence>
<sequence>MVPSDNSADSKAESRRRQIIEAAMRCFRRNGFHSTSMAALAKEAGMSVGHIYHYFENKEAIIAAFIEDDLQEFREAMERLQSAGGSFVDAMVEQADFGFDDMCDPDYAGLFLEISVEASRNPKVAALVAESDRCMRETLAQMIAADCGCTDPGTADRLMGRVEMIAALYEGLTIRAIRNPSLDREAMLDAMRLTIARLLSP</sequence>
<comment type="caution">
    <text evidence="7">The sequence shown here is derived from an EMBL/GenBank/DDBJ whole genome shotgun (WGS) entry which is preliminary data.</text>
</comment>
<organism evidence="7 8">
    <name type="scientific">Zavarzinia compransoris</name>
    <dbReference type="NCBI Taxonomy" id="1264899"/>
    <lineage>
        <taxon>Bacteria</taxon>
        <taxon>Pseudomonadati</taxon>
        <taxon>Pseudomonadota</taxon>
        <taxon>Alphaproteobacteria</taxon>
        <taxon>Rhodospirillales</taxon>
        <taxon>Zavarziniaceae</taxon>
        <taxon>Zavarzinia</taxon>
    </lineage>
</organism>
<accession>A0A317E2D8</accession>
<gene>
    <name evidence="7" type="ORF">DKG75_12255</name>
</gene>
<evidence type="ECO:0000313" key="7">
    <source>
        <dbReference type="EMBL" id="PWR20761.1"/>
    </source>
</evidence>
<dbReference type="Proteomes" id="UP000246077">
    <property type="component" value="Unassembled WGS sequence"/>
</dbReference>
<evidence type="ECO:0000313" key="8">
    <source>
        <dbReference type="Proteomes" id="UP000246077"/>
    </source>
</evidence>
<keyword evidence="1" id="KW-0678">Repressor</keyword>
<dbReference type="PANTHER" id="PTHR30055:SF226">
    <property type="entry name" value="HTH-TYPE TRANSCRIPTIONAL REGULATOR PKSA"/>
    <property type="match status" value="1"/>
</dbReference>
<dbReference type="PRINTS" id="PR00455">
    <property type="entry name" value="HTHTETR"/>
</dbReference>
<dbReference type="GO" id="GO:0000976">
    <property type="term" value="F:transcription cis-regulatory region binding"/>
    <property type="evidence" value="ECO:0007669"/>
    <property type="project" value="TreeGrafter"/>
</dbReference>
<dbReference type="InterPro" id="IPR050109">
    <property type="entry name" value="HTH-type_TetR-like_transc_reg"/>
</dbReference>
<dbReference type="AlphaFoldDB" id="A0A317E2D8"/>
<name>A0A317E2D8_9PROT</name>
<dbReference type="RefSeq" id="WP_109921405.1">
    <property type="nucleotide sequence ID" value="NZ_QGLF01000003.1"/>
</dbReference>
<dbReference type="Pfam" id="PF00440">
    <property type="entry name" value="TetR_N"/>
    <property type="match status" value="1"/>
</dbReference>
<proteinExistence type="predicted"/>
<evidence type="ECO:0000256" key="2">
    <source>
        <dbReference type="ARBA" id="ARBA00023015"/>
    </source>
</evidence>
<evidence type="ECO:0000259" key="6">
    <source>
        <dbReference type="PROSITE" id="PS50977"/>
    </source>
</evidence>
<keyword evidence="3 5" id="KW-0238">DNA-binding</keyword>
<dbReference type="InterPro" id="IPR039538">
    <property type="entry name" value="BetI_C"/>
</dbReference>
<dbReference type="SUPFAM" id="SSF48498">
    <property type="entry name" value="Tetracyclin repressor-like, C-terminal domain"/>
    <property type="match status" value="1"/>
</dbReference>
<protein>
    <submittedName>
        <fullName evidence="7">TetR family transcriptional regulator</fullName>
    </submittedName>
</protein>
<dbReference type="GO" id="GO:0003700">
    <property type="term" value="F:DNA-binding transcription factor activity"/>
    <property type="evidence" value="ECO:0007669"/>
    <property type="project" value="TreeGrafter"/>
</dbReference>
<dbReference type="Pfam" id="PF13977">
    <property type="entry name" value="TetR_C_6"/>
    <property type="match status" value="1"/>
</dbReference>
<dbReference type="InterPro" id="IPR036271">
    <property type="entry name" value="Tet_transcr_reg_TetR-rel_C_sf"/>
</dbReference>